<dbReference type="Proteomes" id="UP000524246">
    <property type="component" value="Unassembled WGS sequence"/>
</dbReference>
<comment type="caution">
    <text evidence="4">The sequence shown here is derived from an EMBL/GenBank/DDBJ whole genome shotgun (WGS) entry which is preliminary data.</text>
</comment>
<feature type="chain" id="PRO_5031291029" evidence="2">
    <location>
        <begin position="30"/>
        <end position="343"/>
    </location>
</feature>
<reference evidence="4 5" key="1">
    <citation type="journal article" date="2020" name="Biotechnol. Biofuels">
        <title>New insights from the biogas microbiome by comprehensive genome-resolved metagenomics of nearly 1600 species originating from multiple anaerobic digesters.</title>
        <authorList>
            <person name="Campanaro S."/>
            <person name="Treu L."/>
            <person name="Rodriguez-R L.M."/>
            <person name="Kovalovszki A."/>
            <person name="Ziels R.M."/>
            <person name="Maus I."/>
            <person name="Zhu X."/>
            <person name="Kougias P.G."/>
            <person name="Basile A."/>
            <person name="Luo G."/>
            <person name="Schluter A."/>
            <person name="Konstantinidis K.T."/>
            <person name="Angelidaki I."/>
        </authorList>
    </citation>
    <scope>NUCLEOTIDE SEQUENCE [LARGE SCALE GENOMIC DNA]</scope>
    <source>
        <strain evidence="4">AS27yjCOA_65</strain>
    </source>
</reference>
<name>A0A7X9FRX5_9DELT</name>
<gene>
    <name evidence="4" type="ORF">GYA55_08600</name>
</gene>
<feature type="region of interest" description="Disordered" evidence="1">
    <location>
        <begin position="320"/>
        <end position="343"/>
    </location>
</feature>
<dbReference type="Pfam" id="PF11741">
    <property type="entry name" value="AMIN"/>
    <property type="match status" value="1"/>
</dbReference>
<feature type="signal peptide" evidence="2">
    <location>
        <begin position="1"/>
        <end position="29"/>
    </location>
</feature>
<proteinExistence type="predicted"/>
<feature type="domain" description="AMIN" evidence="3">
    <location>
        <begin position="64"/>
        <end position="148"/>
    </location>
</feature>
<organism evidence="4 5">
    <name type="scientific">SAR324 cluster bacterium</name>
    <dbReference type="NCBI Taxonomy" id="2024889"/>
    <lineage>
        <taxon>Bacteria</taxon>
        <taxon>Deltaproteobacteria</taxon>
        <taxon>SAR324 cluster</taxon>
    </lineage>
</organism>
<dbReference type="EMBL" id="JAAZON010000384">
    <property type="protein sequence ID" value="NMC63215.1"/>
    <property type="molecule type" value="Genomic_DNA"/>
</dbReference>
<feature type="region of interest" description="Disordered" evidence="1">
    <location>
        <begin position="164"/>
        <end position="306"/>
    </location>
</feature>
<accession>A0A7X9FRX5</accession>
<dbReference type="Gene3D" id="2.60.40.3500">
    <property type="match status" value="1"/>
</dbReference>
<feature type="compositionally biased region" description="Low complexity" evidence="1">
    <location>
        <begin position="251"/>
        <end position="265"/>
    </location>
</feature>
<dbReference type="InterPro" id="IPR021731">
    <property type="entry name" value="AMIN_dom"/>
</dbReference>
<keyword evidence="2" id="KW-0732">Signal</keyword>
<evidence type="ECO:0000256" key="1">
    <source>
        <dbReference type="SAM" id="MobiDB-lite"/>
    </source>
</evidence>
<evidence type="ECO:0000256" key="2">
    <source>
        <dbReference type="SAM" id="SignalP"/>
    </source>
</evidence>
<feature type="non-terminal residue" evidence="4">
    <location>
        <position position="343"/>
    </location>
</feature>
<dbReference type="AlphaFoldDB" id="A0A7X9FRX5"/>
<feature type="compositionally biased region" description="Low complexity" evidence="1">
    <location>
        <begin position="285"/>
        <end position="301"/>
    </location>
</feature>
<sequence length="343" mass="38023">MTTKKVMLLMRRSFWLLILLMLFSSALYADPANKSSKELLALKGEGFLLYLGDRDFDDTQQQPGLELRIEGVSTALFEYLSLEKPSRFVIDITGLQVLRPESMDVQENPLVRRIRVGVHEKKTRIVLDLKLKKAPRFVVSDEGNAKIFRLLPDDAPYAQEGILIVPQKETPPMLSPTPSLIEEPTNKPEASPPALSLFEEPRLPTPEFTPTPEMLETQFSAPSETSPAESQIRETESTPGTVEEEQPTIVPTETPTKEFSPTPTETPEEELEKTPTPTPQEEEPTATPTETATETSTIITSREAEIAPVATPVMNLPLVSTTTPEEVPNIPLIEGQKPSTPSL</sequence>
<protein>
    <submittedName>
        <fullName evidence="4">AMIN domain-containing protein</fullName>
    </submittedName>
</protein>
<evidence type="ECO:0000313" key="5">
    <source>
        <dbReference type="Proteomes" id="UP000524246"/>
    </source>
</evidence>
<evidence type="ECO:0000313" key="4">
    <source>
        <dbReference type="EMBL" id="NMC63215.1"/>
    </source>
</evidence>
<evidence type="ECO:0000259" key="3">
    <source>
        <dbReference type="Pfam" id="PF11741"/>
    </source>
</evidence>
<feature type="compositionally biased region" description="Polar residues" evidence="1">
    <location>
        <begin position="217"/>
        <end position="229"/>
    </location>
</feature>